<feature type="compositionally biased region" description="Low complexity" evidence="3">
    <location>
        <begin position="60"/>
        <end position="77"/>
    </location>
</feature>
<organism evidence="4 5">
    <name type="scientific">Parafrankia irregularis</name>
    <dbReference type="NCBI Taxonomy" id="795642"/>
    <lineage>
        <taxon>Bacteria</taxon>
        <taxon>Bacillati</taxon>
        <taxon>Actinomycetota</taxon>
        <taxon>Actinomycetes</taxon>
        <taxon>Frankiales</taxon>
        <taxon>Frankiaceae</taxon>
        <taxon>Parafrankia</taxon>
    </lineage>
</organism>
<name>A0A0S4QGT6_9ACTN</name>
<dbReference type="AlphaFoldDB" id="A0A0S4QGT6"/>
<keyword evidence="1" id="KW-0732">Signal</keyword>
<evidence type="ECO:0000313" key="5">
    <source>
        <dbReference type="Proteomes" id="UP000198802"/>
    </source>
</evidence>
<dbReference type="SUPFAM" id="SSF53474">
    <property type="entry name" value="alpha/beta-Hydrolases"/>
    <property type="match status" value="1"/>
</dbReference>
<evidence type="ECO:0000256" key="2">
    <source>
        <dbReference type="ARBA" id="ARBA00022801"/>
    </source>
</evidence>
<dbReference type="InterPro" id="IPR010126">
    <property type="entry name" value="Esterase_phb"/>
</dbReference>
<evidence type="ECO:0000256" key="1">
    <source>
        <dbReference type="ARBA" id="ARBA00022729"/>
    </source>
</evidence>
<gene>
    <name evidence="4" type="ORF">Ga0074812_103191</name>
</gene>
<dbReference type="GO" id="GO:0005576">
    <property type="term" value="C:extracellular region"/>
    <property type="evidence" value="ECO:0007669"/>
    <property type="project" value="InterPro"/>
</dbReference>
<keyword evidence="2" id="KW-0378">Hydrolase</keyword>
<evidence type="ECO:0000256" key="3">
    <source>
        <dbReference type="SAM" id="MobiDB-lite"/>
    </source>
</evidence>
<dbReference type="EMBL" id="FAOZ01000003">
    <property type="protein sequence ID" value="CUU54701.1"/>
    <property type="molecule type" value="Genomic_DNA"/>
</dbReference>
<accession>A0A0S4QGT6</accession>
<proteinExistence type="predicted"/>
<dbReference type="GO" id="GO:0016787">
    <property type="term" value="F:hydrolase activity"/>
    <property type="evidence" value="ECO:0007669"/>
    <property type="project" value="UniProtKB-KW"/>
</dbReference>
<sequence>MPLQIGKVLAYSGGMSISVLRAHRRAVLGAALLMAAVLVALLVSCDSGARRSGPLRQRLGGSDSPSAPSQPGAGAPIPAGRSSFALTVAGAKEERTVHLYRPSGLTGQVPVVVMLHGGYGSGTQAENSYRWDDAADAGRFLAVFPDGTSRSWNAGGTCCGPAAGDNVDDVAFLRDVLATLGGRIDVDPRRVYVTGISNGGAMAYRMACETDLFAAVAAVSTTMLVDCSSAAKASVLHIHGTEDKSIRYDGEQGDPFSRRYPGIDGPPVPEVAAAWRAIDDCPQPSVTVEGVLTTSAAACPDGRAVELVTIDGAGHQWPGSDAKPLTQLLGADKPSDALDATTRIWDFFAAHPAPLR</sequence>
<protein>
    <submittedName>
        <fullName evidence="4">Polyhydroxybutyrate depolymerase</fullName>
    </submittedName>
</protein>
<dbReference type="PANTHER" id="PTHR43037">
    <property type="entry name" value="UNNAMED PRODUCT-RELATED"/>
    <property type="match status" value="1"/>
</dbReference>
<keyword evidence="5" id="KW-1185">Reference proteome</keyword>
<dbReference type="Pfam" id="PF10503">
    <property type="entry name" value="Esterase_PHB"/>
    <property type="match status" value="1"/>
</dbReference>
<dbReference type="RefSeq" id="WP_242666094.1">
    <property type="nucleotide sequence ID" value="NZ_FAOZ01000003.1"/>
</dbReference>
<dbReference type="InterPro" id="IPR050955">
    <property type="entry name" value="Plant_Biomass_Hydrol_Est"/>
</dbReference>
<feature type="region of interest" description="Disordered" evidence="3">
    <location>
        <begin position="53"/>
        <end position="77"/>
    </location>
</feature>
<dbReference type="Gene3D" id="3.40.50.1820">
    <property type="entry name" value="alpha/beta hydrolase"/>
    <property type="match status" value="1"/>
</dbReference>
<dbReference type="PANTHER" id="PTHR43037:SF1">
    <property type="entry name" value="BLL1128 PROTEIN"/>
    <property type="match status" value="1"/>
</dbReference>
<dbReference type="Proteomes" id="UP000198802">
    <property type="component" value="Unassembled WGS sequence"/>
</dbReference>
<reference evidence="5" key="1">
    <citation type="submission" date="2015-11" db="EMBL/GenBank/DDBJ databases">
        <authorList>
            <person name="Varghese N."/>
        </authorList>
    </citation>
    <scope>NUCLEOTIDE SEQUENCE [LARGE SCALE GENOMIC DNA]</scope>
    <source>
        <strain evidence="5">DSM 45899</strain>
    </source>
</reference>
<evidence type="ECO:0000313" key="4">
    <source>
        <dbReference type="EMBL" id="CUU54701.1"/>
    </source>
</evidence>
<dbReference type="InterPro" id="IPR029058">
    <property type="entry name" value="AB_hydrolase_fold"/>
</dbReference>